<sequence>MKTAPPDREATLEDLEQVEGKAELVDGRLVLVSPAGDLHGTAALNVATSLKLYQRDHGGGRAYGDNVGFVLRPRTAYAPDASWYVGPRSGARILEGAPVLAVEVRSPDDYGLRAEQRLSAKRAEYFAAGTLVVWDVDVVRDHRVRVYRSAQPFEPAVLGRGETADAEPAVPGWRFPVDELFE</sequence>
<name>A0A841GZK4_9BACT</name>
<dbReference type="Pfam" id="PF05685">
    <property type="entry name" value="Uma2"/>
    <property type="match status" value="1"/>
</dbReference>
<comment type="caution">
    <text evidence="2">The sequence shown here is derived from an EMBL/GenBank/DDBJ whole genome shotgun (WGS) entry which is preliminary data.</text>
</comment>
<evidence type="ECO:0000313" key="2">
    <source>
        <dbReference type="EMBL" id="MBB6071231.1"/>
    </source>
</evidence>
<dbReference type="PANTHER" id="PTHR34107">
    <property type="entry name" value="SLL0198 PROTEIN-RELATED"/>
    <property type="match status" value="1"/>
</dbReference>
<dbReference type="GO" id="GO:0004519">
    <property type="term" value="F:endonuclease activity"/>
    <property type="evidence" value="ECO:0007669"/>
    <property type="project" value="UniProtKB-KW"/>
</dbReference>
<feature type="domain" description="Putative restriction endonuclease" evidence="1">
    <location>
        <begin position="13"/>
        <end position="177"/>
    </location>
</feature>
<accession>A0A841GZK4</accession>
<dbReference type="InterPro" id="IPR008538">
    <property type="entry name" value="Uma2"/>
</dbReference>
<dbReference type="Proteomes" id="UP000582837">
    <property type="component" value="Unassembled WGS sequence"/>
</dbReference>
<dbReference type="InterPro" id="IPR012296">
    <property type="entry name" value="Nuclease_put_TT1808"/>
</dbReference>
<organism evidence="2 3">
    <name type="scientific">Longimicrobium terrae</name>
    <dbReference type="NCBI Taxonomy" id="1639882"/>
    <lineage>
        <taxon>Bacteria</taxon>
        <taxon>Pseudomonadati</taxon>
        <taxon>Gemmatimonadota</taxon>
        <taxon>Longimicrobiia</taxon>
        <taxon>Longimicrobiales</taxon>
        <taxon>Longimicrobiaceae</taxon>
        <taxon>Longimicrobium</taxon>
    </lineage>
</organism>
<protein>
    <submittedName>
        <fullName evidence="2">Uma2 family endonuclease</fullName>
    </submittedName>
</protein>
<gene>
    <name evidence="2" type="ORF">HNQ61_002855</name>
</gene>
<evidence type="ECO:0000313" key="3">
    <source>
        <dbReference type="Proteomes" id="UP000582837"/>
    </source>
</evidence>
<keyword evidence="3" id="KW-1185">Reference proteome</keyword>
<dbReference type="EMBL" id="JACHIA010000007">
    <property type="protein sequence ID" value="MBB6071231.1"/>
    <property type="molecule type" value="Genomic_DNA"/>
</dbReference>
<keyword evidence="2" id="KW-0378">Hydrolase</keyword>
<keyword evidence="2" id="KW-0540">Nuclease</keyword>
<dbReference type="PANTHER" id="PTHR34107:SF1">
    <property type="entry name" value="SLL0198 PROTEIN"/>
    <property type="match status" value="1"/>
</dbReference>
<dbReference type="AlphaFoldDB" id="A0A841GZK4"/>
<dbReference type="InterPro" id="IPR011335">
    <property type="entry name" value="Restrct_endonuc-II-like"/>
</dbReference>
<dbReference type="SUPFAM" id="SSF52980">
    <property type="entry name" value="Restriction endonuclease-like"/>
    <property type="match status" value="1"/>
</dbReference>
<proteinExistence type="predicted"/>
<reference evidence="2 3" key="1">
    <citation type="submission" date="2020-08" db="EMBL/GenBank/DDBJ databases">
        <title>Genomic Encyclopedia of Type Strains, Phase IV (KMG-IV): sequencing the most valuable type-strain genomes for metagenomic binning, comparative biology and taxonomic classification.</title>
        <authorList>
            <person name="Goeker M."/>
        </authorList>
    </citation>
    <scope>NUCLEOTIDE SEQUENCE [LARGE SCALE GENOMIC DNA]</scope>
    <source>
        <strain evidence="2 3">DSM 29007</strain>
    </source>
</reference>
<dbReference type="RefSeq" id="WP_170033935.1">
    <property type="nucleotide sequence ID" value="NZ_JABDTL010000001.1"/>
</dbReference>
<evidence type="ECO:0000259" key="1">
    <source>
        <dbReference type="Pfam" id="PF05685"/>
    </source>
</evidence>
<keyword evidence="2" id="KW-0255">Endonuclease</keyword>
<dbReference type="CDD" id="cd06260">
    <property type="entry name" value="DUF820-like"/>
    <property type="match status" value="1"/>
</dbReference>
<dbReference type="Gene3D" id="3.90.1570.10">
    <property type="entry name" value="tt1808, chain A"/>
    <property type="match status" value="1"/>
</dbReference>